<feature type="binding site" evidence="9">
    <location>
        <position position="74"/>
    </location>
    <ligand>
        <name>Zn(2+)</name>
        <dbReference type="ChEBI" id="CHEBI:29105"/>
        <label>1</label>
    </ligand>
</feature>
<feature type="binding site" evidence="9">
    <location>
        <position position="451"/>
    </location>
    <ligand>
        <name>Mg(2+)</name>
        <dbReference type="ChEBI" id="CHEBI:18420"/>
    </ligand>
</feature>
<feature type="region of interest" description="Disordered" evidence="11">
    <location>
        <begin position="1182"/>
        <end position="1218"/>
    </location>
</feature>
<comment type="subunit">
    <text evidence="9">The RNAP catalytic core consists of 2 alpha, 1 beta, 1 beta' and 1 omega subunit. When a sigma factor is associated with the core the holoenzyme is formed, which can initiate transcription.</text>
</comment>
<evidence type="ECO:0000256" key="3">
    <source>
        <dbReference type="ARBA" id="ARBA00022478"/>
    </source>
</evidence>
<evidence type="ECO:0000313" key="13">
    <source>
        <dbReference type="EMBL" id="RGD75648.1"/>
    </source>
</evidence>
<dbReference type="InterPro" id="IPR006592">
    <property type="entry name" value="RNA_pol_N"/>
</dbReference>
<dbReference type="Pfam" id="PF05000">
    <property type="entry name" value="RNA_pol_Rpb1_4"/>
    <property type="match status" value="1"/>
</dbReference>
<dbReference type="EC" id="2.7.7.6" evidence="9"/>
<keyword evidence="5 9" id="KW-0548">Nucleotidyltransferase</keyword>
<reference evidence="13 14" key="1">
    <citation type="submission" date="2018-08" db="EMBL/GenBank/DDBJ databases">
        <title>A genome reference for cultivated species of the human gut microbiota.</title>
        <authorList>
            <person name="Zou Y."/>
            <person name="Xue W."/>
            <person name="Luo G."/>
        </authorList>
    </citation>
    <scope>NUCLEOTIDE SEQUENCE [LARGE SCALE GENOMIC DNA]</scope>
    <source>
        <strain evidence="13 14">AM25-6</strain>
    </source>
</reference>
<dbReference type="CDD" id="cd02655">
    <property type="entry name" value="RNAP_beta'_C"/>
    <property type="match status" value="1"/>
</dbReference>
<dbReference type="Gene3D" id="1.10.40.90">
    <property type="match status" value="1"/>
</dbReference>
<dbReference type="PANTHER" id="PTHR19376:SF54">
    <property type="entry name" value="DNA-DIRECTED RNA POLYMERASE SUBUNIT BETA"/>
    <property type="match status" value="1"/>
</dbReference>
<keyword evidence="4 9" id="KW-0808">Transferase</keyword>
<evidence type="ECO:0000256" key="10">
    <source>
        <dbReference type="RuleBase" id="RU004279"/>
    </source>
</evidence>
<dbReference type="Gene3D" id="1.10.274.100">
    <property type="entry name" value="RNA polymerase Rpb1, domain 3"/>
    <property type="match status" value="1"/>
</dbReference>
<dbReference type="GO" id="GO:0006351">
    <property type="term" value="P:DNA-templated transcription"/>
    <property type="evidence" value="ECO:0007669"/>
    <property type="project" value="UniProtKB-UniRule"/>
</dbReference>
<evidence type="ECO:0000256" key="11">
    <source>
        <dbReference type="SAM" id="MobiDB-lite"/>
    </source>
</evidence>
<feature type="binding site" evidence="9">
    <location>
        <position position="878"/>
    </location>
    <ligand>
        <name>Zn(2+)</name>
        <dbReference type="ChEBI" id="CHEBI:29105"/>
        <label>2</label>
    </ligand>
</feature>
<dbReference type="InterPro" id="IPR007080">
    <property type="entry name" value="RNA_pol_Rpb1_1"/>
</dbReference>
<dbReference type="GeneID" id="98000687"/>
<evidence type="ECO:0000256" key="9">
    <source>
        <dbReference type="HAMAP-Rule" id="MF_01322"/>
    </source>
</evidence>
<keyword evidence="7 9" id="KW-0804">Transcription</keyword>
<protein>
    <recommendedName>
        <fullName evidence="9">DNA-directed RNA polymerase subunit beta'</fullName>
        <shortName evidence="9">RNAP subunit beta'</shortName>
        <ecNumber evidence="9">2.7.7.6</ecNumber>
    </recommendedName>
    <alternativeName>
        <fullName evidence="9">RNA polymerase subunit beta'</fullName>
    </alternativeName>
    <alternativeName>
        <fullName evidence="9">Transcriptase subunit beta'</fullName>
    </alternativeName>
</protein>
<dbReference type="Gene3D" id="1.10.132.30">
    <property type="match status" value="1"/>
</dbReference>
<feature type="binding site" evidence="9">
    <location>
        <position position="59"/>
    </location>
    <ligand>
        <name>Zn(2+)</name>
        <dbReference type="ChEBI" id="CHEBI:29105"/>
        <label>1</label>
    </ligand>
</feature>
<name>A0A3E3E415_9FIRM</name>
<evidence type="ECO:0000256" key="7">
    <source>
        <dbReference type="ARBA" id="ARBA00023163"/>
    </source>
</evidence>
<keyword evidence="6 9" id="KW-0479">Metal-binding</keyword>
<dbReference type="Pfam" id="PF00623">
    <property type="entry name" value="RNA_pol_Rpb1_2"/>
    <property type="match status" value="2"/>
</dbReference>
<dbReference type="InterPro" id="IPR007066">
    <property type="entry name" value="RNA_pol_Rpb1_3"/>
</dbReference>
<dbReference type="EMBL" id="QUSM01000002">
    <property type="protein sequence ID" value="RGD75648.1"/>
    <property type="molecule type" value="Genomic_DNA"/>
</dbReference>
<dbReference type="Pfam" id="PF04983">
    <property type="entry name" value="RNA_pol_Rpb1_3"/>
    <property type="match status" value="1"/>
</dbReference>
<dbReference type="Gene3D" id="2.40.40.20">
    <property type="match status" value="1"/>
</dbReference>
<feature type="binding site" evidence="9">
    <location>
        <position position="449"/>
    </location>
    <ligand>
        <name>Mg(2+)</name>
        <dbReference type="ChEBI" id="CHEBI:18420"/>
    </ligand>
</feature>
<dbReference type="SMART" id="SM00663">
    <property type="entry name" value="RPOLA_N"/>
    <property type="match status" value="1"/>
</dbReference>
<dbReference type="InterPro" id="IPR000722">
    <property type="entry name" value="RNA_pol_asu"/>
</dbReference>
<dbReference type="GO" id="GO:0008270">
    <property type="term" value="F:zinc ion binding"/>
    <property type="evidence" value="ECO:0007669"/>
    <property type="project" value="UniProtKB-UniRule"/>
</dbReference>
<comment type="caution">
    <text evidence="13">The sequence shown here is derived from an EMBL/GenBank/DDBJ whole genome shotgun (WGS) entry which is preliminary data.</text>
</comment>
<gene>
    <name evidence="9 13" type="primary">rpoC</name>
    <name evidence="13" type="ORF">DW687_01540</name>
</gene>
<feature type="binding site" evidence="9">
    <location>
        <position position="875"/>
    </location>
    <ligand>
        <name>Zn(2+)</name>
        <dbReference type="ChEBI" id="CHEBI:29105"/>
        <label>2</label>
    </ligand>
</feature>
<evidence type="ECO:0000256" key="4">
    <source>
        <dbReference type="ARBA" id="ARBA00022679"/>
    </source>
</evidence>
<keyword evidence="3 9" id="KW-0240">DNA-directed RNA polymerase</keyword>
<dbReference type="PANTHER" id="PTHR19376">
    <property type="entry name" value="DNA-DIRECTED RNA POLYMERASE"/>
    <property type="match status" value="1"/>
</dbReference>
<evidence type="ECO:0000313" key="14">
    <source>
        <dbReference type="Proteomes" id="UP000261212"/>
    </source>
</evidence>
<dbReference type="Gene3D" id="1.10.150.390">
    <property type="match status" value="1"/>
</dbReference>
<dbReference type="GO" id="GO:0003899">
    <property type="term" value="F:DNA-directed RNA polymerase activity"/>
    <property type="evidence" value="ECO:0007669"/>
    <property type="project" value="UniProtKB-UniRule"/>
</dbReference>
<dbReference type="Proteomes" id="UP000261212">
    <property type="component" value="Unassembled WGS sequence"/>
</dbReference>
<comment type="cofactor">
    <cofactor evidence="9">
        <name>Zn(2+)</name>
        <dbReference type="ChEBI" id="CHEBI:29105"/>
    </cofactor>
    <text evidence="9">Binds 2 Zn(2+) ions per subunit.</text>
</comment>
<dbReference type="InterPro" id="IPR042102">
    <property type="entry name" value="RNA_pol_Rpb1_3_sf"/>
</dbReference>
<evidence type="ECO:0000256" key="1">
    <source>
        <dbReference type="ARBA" id="ARBA00004026"/>
    </source>
</evidence>
<keyword evidence="9" id="KW-0862">Zinc</keyword>
<dbReference type="InterPro" id="IPR012754">
    <property type="entry name" value="DNA-dir_RpoC_beta_prime_bact"/>
</dbReference>
<comment type="catalytic activity">
    <reaction evidence="8 9 10">
        <text>RNA(n) + a ribonucleoside 5'-triphosphate = RNA(n+1) + diphosphate</text>
        <dbReference type="Rhea" id="RHEA:21248"/>
        <dbReference type="Rhea" id="RHEA-COMP:14527"/>
        <dbReference type="Rhea" id="RHEA-COMP:17342"/>
        <dbReference type="ChEBI" id="CHEBI:33019"/>
        <dbReference type="ChEBI" id="CHEBI:61557"/>
        <dbReference type="ChEBI" id="CHEBI:140395"/>
        <dbReference type="EC" id="2.7.7.6"/>
    </reaction>
</comment>
<dbReference type="HAMAP" id="MF_01322">
    <property type="entry name" value="RNApol_bact_RpoC"/>
    <property type="match status" value="1"/>
</dbReference>
<comment type="cofactor">
    <cofactor evidence="9">
        <name>Mg(2+)</name>
        <dbReference type="ChEBI" id="CHEBI:18420"/>
    </cofactor>
    <text evidence="9">Binds 1 Mg(2+) ion per subunit.</text>
</comment>
<evidence type="ECO:0000256" key="2">
    <source>
        <dbReference type="ARBA" id="ARBA00006460"/>
    </source>
</evidence>
<dbReference type="Gene3D" id="1.10.1790.20">
    <property type="match status" value="1"/>
</dbReference>
<feature type="binding site" evidence="9">
    <location>
        <position position="868"/>
    </location>
    <ligand>
        <name>Zn(2+)</name>
        <dbReference type="ChEBI" id="CHEBI:29105"/>
        <label>2</label>
    </ligand>
</feature>
<feature type="binding site" evidence="9">
    <location>
        <position position="61"/>
    </location>
    <ligand>
        <name>Zn(2+)</name>
        <dbReference type="ChEBI" id="CHEBI:29105"/>
        <label>1</label>
    </ligand>
</feature>
<feature type="compositionally biased region" description="Acidic residues" evidence="11">
    <location>
        <begin position="1186"/>
        <end position="1218"/>
    </location>
</feature>
<dbReference type="GO" id="GO:0000287">
    <property type="term" value="F:magnesium ion binding"/>
    <property type="evidence" value="ECO:0007669"/>
    <property type="project" value="UniProtKB-UniRule"/>
</dbReference>
<feature type="domain" description="RNA polymerase N-terminal" evidence="12">
    <location>
        <begin position="224"/>
        <end position="503"/>
    </location>
</feature>
<evidence type="ECO:0000256" key="5">
    <source>
        <dbReference type="ARBA" id="ARBA00022695"/>
    </source>
</evidence>
<feature type="binding site" evidence="9">
    <location>
        <position position="453"/>
    </location>
    <ligand>
        <name>Mg(2+)</name>
        <dbReference type="ChEBI" id="CHEBI:18420"/>
    </ligand>
</feature>
<dbReference type="Gene3D" id="4.10.860.120">
    <property type="entry name" value="RNA polymerase II, clamp domain"/>
    <property type="match status" value="1"/>
</dbReference>
<dbReference type="Pfam" id="PF04998">
    <property type="entry name" value="RNA_pol_Rpb1_5"/>
    <property type="match status" value="1"/>
</dbReference>
<keyword evidence="9" id="KW-0460">Magnesium</keyword>
<feature type="binding site" evidence="9">
    <location>
        <position position="794"/>
    </location>
    <ligand>
        <name>Zn(2+)</name>
        <dbReference type="ChEBI" id="CHEBI:29105"/>
        <label>2</label>
    </ligand>
</feature>
<dbReference type="Pfam" id="PF04997">
    <property type="entry name" value="RNA_pol_Rpb1_1"/>
    <property type="match status" value="1"/>
</dbReference>
<dbReference type="RefSeq" id="WP_039945745.1">
    <property type="nucleotide sequence ID" value="NZ_CABKNJ010000001.1"/>
</dbReference>
<evidence type="ECO:0000256" key="6">
    <source>
        <dbReference type="ARBA" id="ARBA00022723"/>
    </source>
</evidence>
<evidence type="ECO:0000256" key="8">
    <source>
        <dbReference type="ARBA" id="ARBA00048552"/>
    </source>
</evidence>
<dbReference type="NCBIfam" id="TIGR02386">
    <property type="entry name" value="rpoC_TIGR"/>
    <property type="match status" value="1"/>
</dbReference>
<dbReference type="InterPro" id="IPR045867">
    <property type="entry name" value="DNA-dir_RpoC_beta_prime"/>
</dbReference>
<dbReference type="InterPro" id="IPR038120">
    <property type="entry name" value="Rpb1_funnel_sf"/>
</dbReference>
<comment type="function">
    <text evidence="1 9 10">DNA-dependent RNA polymerase catalyzes the transcription of DNA into RNA using the four ribonucleoside triphosphates as substrates.</text>
</comment>
<accession>A0A3E3E415</accession>
<dbReference type="GO" id="GO:0000428">
    <property type="term" value="C:DNA-directed RNA polymerase complex"/>
    <property type="evidence" value="ECO:0007669"/>
    <property type="project" value="UniProtKB-KW"/>
</dbReference>
<dbReference type="Gene3D" id="2.40.50.100">
    <property type="match status" value="1"/>
</dbReference>
<dbReference type="CDD" id="cd01609">
    <property type="entry name" value="RNAP_beta'_N"/>
    <property type="match status" value="1"/>
</dbReference>
<dbReference type="InterPro" id="IPR007081">
    <property type="entry name" value="RNA_pol_Rpb1_5"/>
</dbReference>
<feature type="binding site" evidence="9">
    <location>
        <position position="77"/>
    </location>
    <ligand>
        <name>Zn(2+)</name>
        <dbReference type="ChEBI" id="CHEBI:29105"/>
        <label>1</label>
    </ligand>
</feature>
<organism evidence="13 14">
    <name type="scientific">Anaerofustis stercorihominis</name>
    <dbReference type="NCBI Taxonomy" id="214853"/>
    <lineage>
        <taxon>Bacteria</taxon>
        <taxon>Bacillati</taxon>
        <taxon>Bacillota</taxon>
        <taxon>Clostridia</taxon>
        <taxon>Eubacteriales</taxon>
        <taxon>Eubacteriaceae</taxon>
        <taxon>Anaerofustis</taxon>
    </lineage>
</organism>
<dbReference type="SUPFAM" id="SSF64484">
    <property type="entry name" value="beta and beta-prime subunits of DNA dependent RNA-polymerase"/>
    <property type="match status" value="1"/>
</dbReference>
<comment type="similarity">
    <text evidence="2 9 10">Belongs to the RNA polymerase beta' chain family.</text>
</comment>
<proteinExistence type="inferred from homology"/>
<sequence>MGDIDFKSIQIGLASKEKILDWSYGEVKKPETINYRTSKPEKDGLFCEKIFGPTKDYECYCGKYKQIRYKGVICDRCGVELTKSKVRRERMGHIALAAPVTHIWYFKGIPSRIGLLLEMSPKELERIIYFAAYVVTDPGNTPLDEKTVLTENEYKEYRQIYGSEFTAKIGAEAIQDLLGQVDLEKESQELKQIIATETTRQKKTKAIKKLKIVEDFRNSNNNPQDMVLEVVPVIPPELRPMVMLDGGRYATSDLNDLYRRVINRNNRLKRLLELNAPDIIVQNEKRMLQEAVDALIDNGRRGRPVTGPGNRPLRSLSDMLKGKQGRFRQNLLGKRVDYSGRSVIVVGPELKMYQCGLPKEMAIELFKPFIMRELVKRKHSLNIKSAKRMVERQSPEVWDVLDDVIKDHPVLLNRAPTLHRLGIQAFEPILVEGRAIKLHPLVCTAFNADFDGDQMAVHVPLSVEAQAEARFLMLAAYNILKPQDGSPVVSPTQDMILGSYYLTIVKENQKGEGKAFASIPELEMAYYNKEVELHAKVKVRVKKVIDGKEHVKIVESTVGRFLFNQIIPQDLGFVVRETPADMFKLEIDKVVDKGVLSEIVYKCFTRHGAAKTSMVLDDIKKMGFTYSTKAAVTVSISDMEVPDVKPQLLEEADVKVDKVLKKYKRGMITEAERKREVIDIWNDTTNLVTNALLDHLDPFNPINMMADSGARGSRNQIRQLAGMRGLMASPNGDIIELPIRSNFREGLDVLEFFISSHGARKGLADTALRTADSGYLTRRLVDVSQDQIVKEDDCGTDQGYDVTAIKVGNDVIEELEERINGRYAFDDVVNPSTGEVIVSRNELITPDKAKEIVDAGIEKVSIRAVFNCKSKVGVCAKCYGVDLTSMKTVSVGEAVGTIAAQSIGEPGTQLTMRTFHTGGVASAEDITQGLPRIEELFEARRPKGQAIISDIDGVIEVTEEDGHSKVIVMNNENGEVFDYDIPYGSRIKVRQGDKVEAGDEITEGSIYPEDLLRIKGVDGVQKYILTEVQKVYRYQGVHISDKHVEIIIRQMLRKYEVTDAGETDLLPGTSVDYFEFENANEKAKEEGKEEATGNRKLLGITKASLSTSSFLSAASFQETTKVLTDAAIQGKVDPLLGLKENIILGKLIPAGTGIKKYDLELVKNKDDDDLLKEILDELNESQIENSLEEEGLTVHDIEDDDNLDNEDLNDLELNSENE</sequence>
<dbReference type="InterPro" id="IPR044893">
    <property type="entry name" value="RNA_pol_Rpb1_clamp_domain"/>
</dbReference>
<evidence type="ECO:0000259" key="12">
    <source>
        <dbReference type="SMART" id="SM00663"/>
    </source>
</evidence>
<dbReference type="AlphaFoldDB" id="A0A3E3E415"/>
<dbReference type="InterPro" id="IPR007083">
    <property type="entry name" value="RNA_pol_Rpb1_4"/>
</dbReference>
<dbReference type="GO" id="GO:0003677">
    <property type="term" value="F:DNA binding"/>
    <property type="evidence" value="ECO:0007669"/>
    <property type="project" value="UniProtKB-UniRule"/>
</dbReference>